<dbReference type="PROSITE" id="PS50931">
    <property type="entry name" value="HTH_LYSR"/>
    <property type="match status" value="1"/>
</dbReference>
<dbReference type="Pfam" id="PF00126">
    <property type="entry name" value="HTH_1"/>
    <property type="match status" value="1"/>
</dbReference>
<dbReference type="Proteomes" id="UP000245639">
    <property type="component" value="Unassembled WGS sequence"/>
</dbReference>
<evidence type="ECO:0000259" key="5">
    <source>
        <dbReference type="PROSITE" id="PS50931"/>
    </source>
</evidence>
<evidence type="ECO:0000256" key="3">
    <source>
        <dbReference type="ARBA" id="ARBA00023125"/>
    </source>
</evidence>
<sequence length="315" mass="33520">MTLTQLSAFVMVARLGTVRAAAEALGVSDSAVSQALSVLRQHLGDPLLVRQARRMELTPAGSRLLGLASQMVALGAEAEATVRAAHGRPQELRVVTTSVMAEFVAGPLAAAFDARTGRAFELTTSVASTAELEVLVGNRLADLALGPALHTDPALRLVSEPILRTQLVAVAAPDRRLAGRPSAWPWLVDPTAGEPDSETSRLLRRLAVPEERVRVFASHATAWEAAVAGAGVAIATAHLVNPQVRRGDLRVVPTTATPMPSPWHATMLRPELRSDGATALHRFLTTPEAMALMRSPHGGVVPSRFRPPVYVTIWN</sequence>
<dbReference type="GO" id="GO:0003700">
    <property type="term" value="F:DNA-binding transcription factor activity"/>
    <property type="evidence" value="ECO:0007669"/>
    <property type="project" value="InterPro"/>
</dbReference>
<dbReference type="SUPFAM" id="SSF53850">
    <property type="entry name" value="Periplasmic binding protein-like II"/>
    <property type="match status" value="1"/>
</dbReference>
<organism evidence="6 7">
    <name type="scientific">Actinomycetospora cinnamomea</name>
    <dbReference type="NCBI Taxonomy" id="663609"/>
    <lineage>
        <taxon>Bacteria</taxon>
        <taxon>Bacillati</taxon>
        <taxon>Actinomycetota</taxon>
        <taxon>Actinomycetes</taxon>
        <taxon>Pseudonocardiales</taxon>
        <taxon>Pseudonocardiaceae</taxon>
        <taxon>Actinomycetospora</taxon>
    </lineage>
</organism>
<evidence type="ECO:0000256" key="4">
    <source>
        <dbReference type="ARBA" id="ARBA00023163"/>
    </source>
</evidence>
<reference evidence="6 7" key="1">
    <citation type="submission" date="2018-04" db="EMBL/GenBank/DDBJ databases">
        <title>Genomic Encyclopedia of Type Strains, Phase IV (KMG-IV): sequencing the most valuable type-strain genomes for metagenomic binning, comparative biology and taxonomic classification.</title>
        <authorList>
            <person name="Goeker M."/>
        </authorList>
    </citation>
    <scope>NUCLEOTIDE SEQUENCE [LARGE SCALE GENOMIC DNA]</scope>
    <source>
        <strain evidence="6 7">DSM 45771</strain>
    </source>
</reference>
<evidence type="ECO:0000256" key="1">
    <source>
        <dbReference type="ARBA" id="ARBA00009437"/>
    </source>
</evidence>
<keyword evidence="7" id="KW-1185">Reference proteome</keyword>
<protein>
    <submittedName>
        <fullName evidence="6">LysR family transcriptional regulator</fullName>
    </submittedName>
</protein>
<dbReference type="AlphaFoldDB" id="A0A2U1FIG6"/>
<dbReference type="Gene3D" id="1.10.10.10">
    <property type="entry name" value="Winged helix-like DNA-binding domain superfamily/Winged helix DNA-binding domain"/>
    <property type="match status" value="1"/>
</dbReference>
<dbReference type="InterPro" id="IPR005119">
    <property type="entry name" value="LysR_subst-bd"/>
</dbReference>
<evidence type="ECO:0000256" key="2">
    <source>
        <dbReference type="ARBA" id="ARBA00023015"/>
    </source>
</evidence>
<dbReference type="InterPro" id="IPR036388">
    <property type="entry name" value="WH-like_DNA-bd_sf"/>
</dbReference>
<comment type="similarity">
    <text evidence="1">Belongs to the LysR transcriptional regulatory family.</text>
</comment>
<feature type="domain" description="HTH lysR-type" evidence="5">
    <location>
        <begin position="1"/>
        <end position="58"/>
    </location>
</feature>
<dbReference type="Gene3D" id="3.40.190.290">
    <property type="match status" value="1"/>
</dbReference>
<dbReference type="InterPro" id="IPR000847">
    <property type="entry name" value="LysR_HTH_N"/>
</dbReference>
<dbReference type="PANTHER" id="PTHR30126">
    <property type="entry name" value="HTH-TYPE TRANSCRIPTIONAL REGULATOR"/>
    <property type="match status" value="1"/>
</dbReference>
<dbReference type="InterPro" id="IPR036390">
    <property type="entry name" value="WH_DNA-bd_sf"/>
</dbReference>
<dbReference type="EMBL" id="QEKW01000003">
    <property type="protein sequence ID" value="PVZ11958.1"/>
    <property type="molecule type" value="Genomic_DNA"/>
</dbReference>
<dbReference type="SUPFAM" id="SSF46785">
    <property type="entry name" value="Winged helix' DNA-binding domain"/>
    <property type="match status" value="1"/>
</dbReference>
<gene>
    <name evidence="6" type="ORF">C8D89_103288</name>
</gene>
<accession>A0A2U1FIG6</accession>
<dbReference type="Pfam" id="PF03466">
    <property type="entry name" value="LysR_substrate"/>
    <property type="match status" value="1"/>
</dbReference>
<dbReference type="RefSeq" id="WP_116707637.1">
    <property type="nucleotide sequence ID" value="NZ_QEKW01000003.1"/>
</dbReference>
<dbReference type="OrthoDB" id="4512679at2"/>
<proteinExistence type="inferred from homology"/>
<name>A0A2U1FIG6_9PSEU</name>
<dbReference type="PANTHER" id="PTHR30126:SF39">
    <property type="entry name" value="HTH-TYPE TRANSCRIPTIONAL REGULATOR CYSL"/>
    <property type="match status" value="1"/>
</dbReference>
<keyword evidence="2" id="KW-0805">Transcription regulation</keyword>
<keyword evidence="3" id="KW-0238">DNA-binding</keyword>
<keyword evidence="4" id="KW-0804">Transcription</keyword>
<evidence type="ECO:0000313" key="6">
    <source>
        <dbReference type="EMBL" id="PVZ11958.1"/>
    </source>
</evidence>
<dbReference type="GO" id="GO:0000976">
    <property type="term" value="F:transcription cis-regulatory region binding"/>
    <property type="evidence" value="ECO:0007669"/>
    <property type="project" value="TreeGrafter"/>
</dbReference>
<evidence type="ECO:0000313" key="7">
    <source>
        <dbReference type="Proteomes" id="UP000245639"/>
    </source>
</evidence>
<comment type="caution">
    <text evidence="6">The sequence shown here is derived from an EMBL/GenBank/DDBJ whole genome shotgun (WGS) entry which is preliminary data.</text>
</comment>